<dbReference type="Gene3D" id="3.90.1150.10">
    <property type="entry name" value="Aspartate Aminotransferase, domain 1"/>
    <property type="match status" value="1"/>
</dbReference>
<proteinExistence type="inferred from homology"/>
<dbReference type="Gene3D" id="3.40.640.10">
    <property type="entry name" value="Type I PLP-dependent aspartate aminotransferase-like (Major domain)"/>
    <property type="match status" value="1"/>
</dbReference>
<dbReference type="InterPro" id="IPR005814">
    <property type="entry name" value="Aminotrans_3"/>
</dbReference>
<dbReference type="PANTHER" id="PTHR43094:SF1">
    <property type="entry name" value="AMINOTRANSFERASE CLASS-III"/>
    <property type="match status" value="1"/>
</dbReference>
<dbReference type="InterPro" id="IPR049704">
    <property type="entry name" value="Aminotrans_3_PPA_site"/>
</dbReference>
<organism evidence="5 6">
    <name type="scientific">Candidatus Segetimicrobium genomatis</name>
    <dbReference type="NCBI Taxonomy" id="2569760"/>
    <lineage>
        <taxon>Bacteria</taxon>
        <taxon>Bacillati</taxon>
        <taxon>Candidatus Sysuimicrobiota</taxon>
        <taxon>Candidatus Sysuimicrobiia</taxon>
        <taxon>Candidatus Sysuimicrobiales</taxon>
        <taxon>Candidatus Segetimicrobiaceae</taxon>
        <taxon>Candidatus Segetimicrobium</taxon>
    </lineage>
</organism>
<feature type="non-terminal residue" evidence="5">
    <location>
        <position position="317"/>
    </location>
</feature>
<dbReference type="FunFam" id="3.40.640.10:FF:000004">
    <property type="entry name" value="Acetylornithine aminotransferase"/>
    <property type="match status" value="1"/>
</dbReference>
<dbReference type="SUPFAM" id="SSF53383">
    <property type="entry name" value="PLP-dependent transferases"/>
    <property type="match status" value="1"/>
</dbReference>
<dbReference type="InterPro" id="IPR015422">
    <property type="entry name" value="PyrdxlP-dep_Trfase_small"/>
</dbReference>
<dbReference type="GO" id="GO:0008483">
    <property type="term" value="F:transaminase activity"/>
    <property type="evidence" value="ECO:0007669"/>
    <property type="project" value="UniProtKB-KW"/>
</dbReference>
<reference evidence="5 6" key="1">
    <citation type="journal article" date="2019" name="Nat. Microbiol.">
        <title>Mediterranean grassland soil C-N compound turnover is dependent on rainfall and depth, and is mediated by genomically divergent microorganisms.</title>
        <authorList>
            <person name="Diamond S."/>
            <person name="Andeer P.F."/>
            <person name="Li Z."/>
            <person name="Crits-Christoph A."/>
            <person name="Burstein D."/>
            <person name="Anantharaman K."/>
            <person name="Lane K.R."/>
            <person name="Thomas B.C."/>
            <person name="Pan C."/>
            <person name="Northen T.R."/>
            <person name="Banfield J.F."/>
        </authorList>
    </citation>
    <scope>NUCLEOTIDE SEQUENCE [LARGE SCALE GENOMIC DNA]</scope>
    <source>
        <strain evidence="5">NP_3</strain>
    </source>
</reference>
<accession>A0A537K9C2</accession>
<evidence type="ECO:0000256" key="2">
    <source>
        <dbReference type="ARBA" id="ARBA00008954"/>
    </source>
</evidence>
<gene>
    <name evidence="5" type="ORF">E6H00_02810</name>
</gene>
<evidence type="ECO:0000256" key="3">
    <source>
        <dbReference type="ARBA" id="ARBA00022898"/>
    </source>
</evidence>
<keyword evidence="3 4" id="KW-0663">Pyridoxal phosphate</keyword>
<dbReference type="PROSITE" id="PS00600">
    <property type="entry name" value="AA_TRANSFER_CLASS_3"/>
    <property type="match status" value="1"/>
</dbReference>
<evidence type="ECO:0000313" key="6">
    <source>
        <dbReference type="Proteomes" id="UP000318509"/>
    </source>
</evidence>
<sequence length="317" mass="33699">MDETGTPASHVLYRAGAAGRARAARAAGVYIYDTDGRRYLDGSSGPLAANLGHGVPEILAAIEAQLRRITFAHGSTFGTDAQERAADLAIAFAPAGHTRVFFVSGGSEATETAIKLARQYWVDARRPGKYKIISKRASYHGATLGALSLSGFAARRAPYAPLLLPFPQIPEVHCRRCPFGLTYGRCRIECATALEEAVRREGADTVAAFIAEPVSGAANAAVVPPPEYFPIVREICDRHDILFIADEVMTGFGRTGENFAIDHWKVIPDIIVCAKGLGAGYVPVGAVIAHERIGGQILSASGQFIHGHTYAGNPLAC</sequence>
<keyword evidence="5" id="KW-0032">Aminotransferase</keyword>
<name>A0A537K9C2_9BACT</name>
<dbReference type="Pfam" id="PF00202">
    <property type="entry name" value="Aminotran_3"/>
    <property type="match status" value="1"/>
</dbReference>
<evidence type="ECO:0000256" key="4">
    <source>
        <dbReference type="RuleBase" id="RU003560"/>
    </source>
</evidence>
<comment type="caution">
    <text evidence="5">The sequence shown here is derived from an EMBL/GenBank/DDBJ whole genome shotgun (WGS) entry which is preliminary data.</text>
</comment>
<evidence type="ECO:0000313" key="5">
    <source>
        <dbReference type="EMBL" id="TMI92388.1"/>
    </source>
</evidence>
<dbReference type="Proteomes" id="UP000318509">
    <property type="component" value="Unassembled WGS sequence"/>
</dbReference>
<comment type="cofactor">
    <cofactor evidence="1">
        <name>pyridoxal 5'-phosphate</name>
        <dbReference type="ChEBI" id="CHEBI:597326"/>
    </cofactor>
</comment>
<dbReference type="PANTHER" id="PTHR43094">
    <property type="entry name" value="AMINOTRANSFERASE"/>
    <property type="match status" value="1"/>
</dbReference>
<dbReference type="CDD" id="cd00610">
    <property type="entry name" value="OAT_like"/>
    <property type="match status" value="1"/>
</dbReference>
<dbReference type="AlphaFoldDB" id="A0A537K9C2"/>
<dbReference type="EMBL" id="VBAK01000062">
    <property type="protein sequence ID" value="TMI92388.1"/>
    <property type="molecule type" value="Genomic_DNA"/>
</dbReference>
<dbReference type="InterPro" id="IPR015421">
    <property type="entry name" value="PyrdxlP-dep_Trfase_major"/>
</dbReference>
<evidence type="ECO:0000256" key="1">
    <source>
        <dbReference type="ARBA" id="ARBA00001933"/>
    </source>
</evidence>
<keyword evidence="5" id="KW-0808">Transferase</keyword>
<comment type="similarity">
    <text evidence="2 4">Belongs to the class-III pyridoxal-phosphate-dependent aminotransferase family.</text>
</comment>
<dbReference type="InterPro" id="IPR015424">
    <property type="entry name" value="PyrdxlP-dep_Trfase"/>
</dbReference>
<dbReference type="GO" id="GO:0030170">
    <property type="term" value="F:pyridoxal phosphate binding"/>
    <property type="evidence" value="ECO:0007669"/>
    <property type="project" value="InterPro"/>
</dbReference>
<protein>
    <submittedName>
        <fullName evidence="5">Aminotransferase class III-fold pyridoxal phosphate-dependent enzyme</fullName>
    </submittedName>
</protein>